<evidence type="ECO:0000256" key="4">
    <source>
        <dbReference type="ARBA" id="ARBA00009667"/>
    </source>
</evidence>
<keyword evidence="8 9" id="KW-0413">Isomerase</keyword>
<evidence type="ECO:0000313" key="12">
    <source>
        <dbReference type="Proteomes" id="UP000198393"/>
    </source>
</evidence>
<keyword evidence="6 9" id="KW-0028">Amino-acid biosynthesis</keyword>
<dbReference type="InterPro" id="IPR011060">
    <property type="entry name" value="RibuloseP-bd_barrel"/>
</dbReference>
<dbReference type="SUPFAM" id="SSF51366">
    <property type="entry name" value="Ribulose-phoshate binding barrel"/>
    <property type="match status" value="1"/>
</dbReference>
<protein>
    <recommendedName>
        <fullName evidence="9">1-(5-phosphoribosyl)-5-[(5-phosphoribosylamino)methylideneamino] imidazole-4-carboxamide isomerase</fullName>
        <ecNumber evidence="9">5.3.1.16</ecNumber>
    </recommendedName>
    <alternativeName>
        <fullName evidence="9">Phosphoribosylformimino-5-aminoimidazole carboxamide ribotide isomerase</fullName>
    </alternativeName>
</protein>
<dbReference type="InterPro" id="IPR044524">
    <property type="entry name" value="Isoase_HisA-like"/>
</dbReference>
<gene>
    <name evidence="9" type="primary">hisA</name>
    <name evidence="11" type="ORF">SAMN05421640_1613</name>
</gene>
<comment type="similarity">
    <text evidence="4 9 10">Belongs to the HisA/HisF family.</text>
</comment>
<evidence type="ECO:0000256" key="3">
    <source>
        <dbReference type="ARBA" id="ARBA00005133"/>
    </source>
</evidence>
<reference evidence="11 12" key="1">
    <citation type="submission" date="2017-06" db="EMBL/GenBank/DDBJ databases">
        <authorList>
            <person name="Kim H.J."/>
            <person name="Triplett B.A."/>
        </authorList>
    </citation>
    <scope>NUCLEOTIDE SEQUENCE [LARGE SCALE GENOMIC DNA]</scope>
    <source>
        <strain evidence="11 12">DSM 19307</strain>
    </source>
</reference>
<dbReference type="CDD" id="cd04732">
    <property type="entry name" value="HisA"/>
    <property type="match status" value="1"/>
</dbReference>
<keyword evidence="12" id="KW-1185">Reference proteome</keyword>
<dbReference type="InterPro" id="IPR006062">
    <property type="entry name" value="His_biosynth"/>
</dbReference>
<dbReference type="FunFam" id="3.20.20.70:FF:000009">
    <property type="entry name" value="1-(5-phosphoribosyl)-5-[(5-phosphoribosylamino)methylideneamino] imidazole-4-carboxamide isomerase"/>
    <property type="match status" value="1"/>
</dbReference>
<dbReference type="GO" id="GO:0003949">
    <property type="term" value="F:1-(5-phosphoribosyl)-5-[(5-phosphoribosylamino)methylideneamino]imidazole-4-carboxamide isomerase activity"/>
    <property type="evidence" value="ECO:0007669"/>
    <property type="project" value="UniProtKB-UniRule"/>
</dbReference>
<dbReference type="EC" id="5.3.1.16" evidence="9"/>
<dbReference type="InterPro" id="IPR023016">
    <property type="entry name" value="HisA/PriA"/>
</dbReference>
<sequence length="242" mass="26997">MLLVPSISVIEGRTIRLTQGDYSREKVYNDTPIDVAKQFEDHGISRIHLIDLDGARKGTSVNYDILHMVSAYTDLKINFTGGLHTDGDVLKAFEYGAESVTAASIAVSNKEQFANWLMSYGREKVALAADSLQGKIRIRGWQKATSKDLFDHISYFYDRGLKYLKTTDISKDGAMEGPSFDLYKKLLTEFPDLSIFASGGVRGMDDIKKLRDLGLYGVIFGKAFYEGTISLDDIDDYQSVEA</sequence>
<dbReference type="HAMAP" id="MF_01014">
    <property type="entry name" value="HisA"/>
    <property type="match status" value="1"/>
</dbReference>
<dbReference type="AlphaFoldDB" id="A0A239ICQ3"/>
<dbReference type="Pfam" id="PF00977">
    <property type="entry name" value="His_biosynth"/>
    <property type="match status" value="1"/>
</dbReference>
<evidence type="ECO:0000256" key="1">
    <source>
        <dbReference type="ARBA" id="ARBA00000901"/>
    </source>
</evidence>
<name>A0A239ICQ3_EKHLU</name>
<dbReference type="Proteomes" id="UP000198393">
    <property type="component" value="Unassembled WGS sequence"/>
</dbReference>
<accession>A0A239ICQ3</accession>
<dbReference type="Gene3D" id="3.20.20.70">
    <property type="entry name" value="Aldolase class I"/>
    <property type="match status" value="1"/>
</dbReference>
<evidence type="ECO:0000313" key="11">
    <source>
        <dbReference type="EMBL" id="SNS91556.1"/>
    </source>
</evidence>
<comment type="catalytic activity">
    <reaction evidence="1 9">
        <text>1-(5-phospho-beta-D-ribosyl)-5-[(5-phospho-beta-D-ribosylamino)methylideneamino]imidazole-4-carboxamide = 5-[(5-phospho-1-deoxy-D-ribulos-1-ylimino)methylamino]-1-(5-phospho-beta-D-ribosyl)imidazole-4-carboxamide</text>
        <dbReference type="Rhea" id="RHEA:15469"/>
        <dbReference type="ChEBI" id="CHEBI:58435"/>
        <dbReference type="ChEBI" id="CHEBI:58525"/>
        <dbReference type="EC" id="5.3.1.16"/>
    </reaction>
</comment>
<comment type="pathway">
    <text evidence="3 9">Amino-acid biosynthesis; L-histidine biosynthesis; L-histidine from 5-phospho-alpha-D-ribose 1-diphosphate: step 4/9.</text>
</comment>
<keyword evidence="5 9" id="KW-0963">Cytoplasm</keyword>
<dbReference type="InterPro" id="IPR013785">
    <property type="entry name" value="Aldolase_TIM"/>
</dbReference>
<dbReference type="RefSeq" id="WP_317043975.1">
    <property type="nucleotide sequence ID" value="NZ_FZPD01000003.1"/>
</dbReference>
<dbReference type="PANTHER" id="PTHR43090:SF2">
    <property type="entry name" value="1-(5-PHOSPHORIBOSYL)-5-[(5-PHOSPHORIBOSYLAMINO)METHYLIDENEAMINO] IMIDAZOLE-4-CARBOXAMIDE ISOMERASE"/>
    <property type="match status" value="1"/>
</dbReference>
<evidence type="ECO:0000256" key="7">
    <source>
        <dbReference type="ARBA" id="ARBA00023102"/>
    </source>
</evidence>
<dbReference type="EMBL" id="FZPD01000003">
    <property type="protein sequence ID" value="SNS91556.1"/>
    <property type="molecule type" value="Genomic_DNA"/>
</dbReference>
<dbReference type="PANTHER" id="PTHR43090">
    <property type="entry name" value="1-(5-PHOSPHORIBOSYL)-5-[(5-PHOSPHORIBOSYLAMINO)METHYLIDENEAMINO] IMIDAZOLE-4-CARBOXAMIDE ISOMERASE"/>
    <property type="match status" value="1"/>
</dbReference>
<evidence type="ECO:0000256" key="10">
    <source>
        <dbReference type="RuleBase" id="RU003657"/>
    </source>
</evidence>
<comment type="caution">
    <text evidence="9">Lacks conserved residue(s) required for the propagation of feature annotation.</text>
</comment>
<evidence type="ECO:0000256" key="9">
    <source>
        <dbReference type="HAMAP-Rule" id="MF_01014"/>
    </source>
</evidence>
<comment type="subcellular location">
    <subcellularLocation>
        <location evidence="2 9">Cytoplasm</location>
    </subcellularLocation>
</comment>
<evidence type="ECO:0000256" key="5">
    <source>
        <dbReference type="ARBA" id="ARBA00022490"/>
    </source>
</evidence>
<dbReference type="GO" id="GO:0000162">
    <property type="term" value="P:L-tryptophan biosynthetic process"/>
    <property type="evidence" value="ECO:0007669"/>
    <property type="project" value="TreeGrafter"/>
</dbReference>
<organism evidence="11 12">
    <name type="scientific">Ekhidna lutea</name>
    <dbReference type="NCBI Taxonomy" id="447679"/>
    <lineage>
        <taxon>Bacteria</taxon>
        <taxon>Pseudomonadati</taxon>
        <taxon>Bacteroidota</taxon>
        <taxon>Cytophagia</taxon>
        <taxon>Cytophagales</taxon>
        <taxon>Reichenbachiellaceae</taxon>
        <taxon>Ekhidna</taxon>
    </lineage>
</organism>
<dbReference type="GO" id="GO:0000105">
    <property type="term" value="P:L-histidine biosynthetic process"/>
    <property type="evidence" value="ECO:0007669"/>
    <property type="project" value="UniProtKB-UniRule"/>
</dbReference>
<dbReference type="UniPathway" id="UPA00031">
    <property type="reaction ID" value="UER00009"/>
</dbReference>
<evidence type="ECO:0000256" key="6">
    <source>
        <dbReference type="ARBA" id="ARBA00022605"/>
    </source>
</evidence>
<dbReference type="GO" id="GO:0005737">
    <property type="term" value="C:cytoplasm"/>
    <property type="evidence" value="ECO:0007669"/>
    <property type="project" value="UniProtKB-SubCell"/>
</dbReference>
<evidence type="ECO:0000256" key="8">
    <source>
        <dbReference type="ARBA" id="ARBA00023235"/>
    </source>
</evidence>
<proteinExistence type="inferred from homology"/>
<feature type="active site" description="Proton donor" evidence="9">
    <location>
        <position position="130"/>
    </location>
</feature>
<keyword evidence="7 9" id="KW-0368">Histidine biosynthesis</keyword>
<evidence type="ECO:0000256" key="2">
    <source>
        <dbReference type="ARBA" id="ARBA00004496"/>
    </source>
</evidence>